<dbReference type="AlphaFoldDB" id="E1JZ82"/>
<dbReference type="STRING" id="596151.DesfrDRAFT_2931"/>
<dbReference type="Proteomes" id="UP000006250">
    <property type="component" value="Unassembled WGS sequence"/>
</dbReference>
<gene>
    <name evidence="2" type="ORF">DesfrDRAFT_2931</name>
</gene>
<name>E1JZ82_SOLFR</name>
<dbReference type="eggNOG" id="ENOG5030690">
    <property type="taxonomic scope" value="Bacteria"/>
</dbReference>
<protein>
    <submittedName>
        <fullName evidence="2">Uncharacterized protein</fullName>
    </submittedName>
</protein>
<proteinExistence type="predicted"/>
<dbReference type="EMBL" id="AECZ01000021">
    <property type="protein sequence ID" value="EFL50365.1"/>
    <property type="molecule type" value="Genomic_DNA"/>
</dbReference>
<organism evidence="2 3">
    <name type="scientific">Solidesulfovibrio fructosivorans JJ]</name>
    <dbReference type="NCBI Taxonomy" id="596151"/>
    <lineage>
        <taxon>Bacteria</taxon>
        <taxon>Pseudomonadati</taxon>
        <taxon>Thermodesulfobacteriota</taxon>
        <taxon>Desulfovibrionia</taxon>
        <taxon>Desulfovibrionales</taxon>
        <taxon>Desulfovibrionaceae</taxon>
        <taxon>Solidesulfovibrio</taxon>
    </lineage>
</organism>
<accession>E1JZ82</accession>
<comment type="caution">
    <text evidence="2">The sequence shown here is derived from an EMBL/GenBank/DDBJ whole genome shotgun (WGS) entry which is preliminary data.</text>
</comment>
<feature type="compositionally biased region" description="Low complexity" evidence="1">
    <location>
        <begin position="78"/>
        <end position="116"/>
    </location>
</feature>
<evidence type="ECO:0000313" key="3">
    <source>
        <dbReference type="Proteomes" id="UP000006250"/>
    </source>
</evidence>
<reference evidence="2 3" key="1">
    <citation type="submission" date="2010-08" db="EMBL/GenBank/DDBJ databases">
        <title>The draft genome of Desulfovibrio fructosovorans JJ.</title>
        <authorList>
            <consortium name="US DOE Joint Genome Institute (JGI-PGF)"/>
            <person name="Lucas S."/>
            <person name="Copeland A."/>
            <person name="Lapidus A."/>
            <person name="Cheng J.-F."/>
            <person name="Bruce D."/>
            <person name="Goodwin L."/>
            <person name="Pitluck S."/>
            <person name="Land M.L."/>
            <person name="Hauser L."/>
            <person name="Chang Y.-J."/>
            <person name="Jeffries C."/>
            <person name="Wall J.D."/>
            <person name="Stahl D.A."/>
            <person name="Arkin A.P."/>
            <person name="Dehal P."/>
            <person name="Stolyar S.M."/>
            <person name="Hazen T.C."/>
            <person name="Woyke T.J."/>
        </authorList>
    </citation>
    <scope>NUCLEOTIDE SEQUENCE [LARGE SCALE GENOMIC DNA]</scope>
    <source>
        <strain evidence="2 3">JJ</strain>
    </source>
</reference>
<keyword evidence="3" id="KW-1185">Reference proteome</keyword>
<dbReference type="RefSeq" id="WP_005995094.1">
    <property type="nucleotide sequence ID" value="NZ_AECZ01000021.1"/>
</dbReference>
<sequence length="144" mass="13999">MIDAVDSGGYGVLGLYAAQAPVVPDPPVRAASAATGMNTPQAVAAVPPVQEAAAVGSEPVPAGESSRDGASTPGRDFAGQGQALARQAAVAVSVTASETGSTATTTSASGQTTSDAARNRGLRAYARNGEATASRSAPMLTAQA</sequence>
<feature type="region of interest" description="Disordered" evidence="1">
    <location>
        <begin position="52"/>
        <end position="144"/>
    </location>
</feature>
<evidence type="ECO:0000256" key="1">
    <source>
        <dbReference type="SAM" id="MobiDB-lite"/>
    </source>
</evidence>
<evidence type="ECO:0000313" key="2">
    <source>
        <dbReference type="EMBL" id="EFL50365.1"/>
    </source>
</evidence>